<proteinExistence type="predicted"/>
<evidence type="ECO:0000313" key="1">
    <source>
        <dbReference type="EMBL" id="MFC6071826.1"/>
    </source>
</evidence>
<evidence type="ECO:0000313" key="2">
    <source>
        <dbReference type="Proteomes" id="UP001596115"/>
    </source>
</evidence>
<protein>
    <submittedName>
        <fullName evidence="1">Uncharacterized protein</fullName>
    </submittedName>
</protein>
<dbReference type="Proteomes" id="UP001596115">
    <property type="component" value="Unassembled WGS sequence"/>
</dbReference>
<keyword evidence="2" id="KW-1185">Reference proteome</keyword>
<accession>A0ABW1N757</accession>
<comment type="caution">
    <text evidence="1">The sequence shown here is derived from an EMBL/GenBank/DDBJ whole genome shotgun (WGS) entry which is preliminary data.</text>
</comment>
<organism evidence="1 2">
    <name type="scientific">Stenotrophomonas geniculata</name>
    <dbReference type="NCBI Taxonomy" id="86188"/>
    <lineage>
        <taxon>Bacteria</taxon>
        <taxon>Pseudomonadati</taxon>
        <taxon>Pseudomonadota</taxon>
        <taxon>Gammaproteobacteria</taxon>
        <taxon>Lysobacterales</taxon>
        <taxon>Lysobacteraceae</taxon>
        <taxon>Stenotrophomonas</taxon>
    </lineage>
</organism>
<dbReference type="RefSeq" id="WP_256202542.1">
    <property type="nucleotide sequence ID" value="NZ_JAWISI010000002.1"/>
</dbReference>
<sequence>MFQLLDGAGQSRQQLQVTPKGEATLSFLDEHGDAVRVISAEQL</sequence>
<reference evidence="1 2" key="1">
    <citation type="submission" date="2024-09" db="EMBL/GenBank/DDBJ databases">
        <title>Whole genome analysis of Stenotrophomonas geniculata MK-1, and its biological control impact on peanut foliage fungus diseases.</title>
        <authorList>
            <person name="Ahsan T."/>
        </authorList>
    </citation>
    <scope>NUCLEOTIDE SEQUENCE [LARGE SCALE GENOMIC DNA]</scope>
    <source>
        <strain evidence="1 2">MK-1</strain>
    </source>
</reference>
<name>A0ABW1N757_9GAMM</name>
<gene>
    <name evidence="1" type="ORF">ACFLLB_20075</name>
</gene>
<dbReference type="EMBL" id="JBHRFL010000057">
    <property type="protein sequence ID" value="MFC6071826.1"/>
    <property type="molecule type" value="Genomic_DNA"/>
</dbReference>